<keyword evidence="7 8" id="KW-0275">Fatty acid biosynthesis</keyword>
<evidence type="ECO:0000256" key="1">
    <source>
        <dbReference type="ARBA" id="ARBA00022516"/>
    </source>
</evidence>
<dbReference type="HAMAP" id="MF_00101">
    <property type="entry name" value="AcpS"/>
    <property type="match status" value="1"/>
</dbReference>
<evidence type="ECO:0000256" key="4">
    <source>
        <dbReference type="ARBA" id="ARBA00022832"/>
    </source>
</evidence>
<evidence type="ECO:0000256" key="8">
    <source>
        <dbReference type="HAMAP-Rule" id="MF_00101"/>
    </source>
</evidence>
<comment type="similarity">
    <text evidence="8">Belongs to the P-Pant transferase superfamily. AcpS family.</text>
</comment>
<evidence type="ECO:0000256" key="7">
    <source>
        <dbReference type="ARBA" id="ARBA00023160"/>
    </source>
</evidence>
<dbReference type="GO" id="GO:0008897">
    <property type="term" value="F:holo-[acyl-carrier-protein] synthase activity"/>
    <property type="evidence" value="ECO:0007669"/>
    <property type="project" value="UniProtKB-UniRule"/>
</dbReference>
<comment type="cofactor">
    <cofactor evidence="8">
        <name>Mg(2+)</name>
        <dbReference type="ChEBI" id="CHEBI:18420"/>
    </cofactor>
</comment>
<dbReference type="EMBL" id="LN879502">
    <property type="protein sequence ID" value="CUI16544.1"/>
    <property type="molecule type" value="Genomic_DNA"/>
</dbReference>
<dbReference type="KEGG" id="pnl:PNK_0919"/>
<evidence type="ECO:0000256" key="6">
    <source>
        <dbReference type="ARBA" id="ARBA00023098"/>
    </source>
</evidence>
<keyword evidence="3 8" id="KW-0479">Metal-binding</keyword>
<dbReference type="Proteomes" id="UP000069902">
    <property type="component" value="Chromosome cPNK"/>
</dbReference>
<dbReference type="InParanoid" id="A0A0U5EQU7"/>
<dbReference type="SUPFAM" id="SSF56214">
    <property type="entry name" value="4'-phosphopantetheinyl transferase"/>
    <property type="match status" value="1"/>
</dbReference>
<gene>
    <name evidence="8 10" type="primary">acpS</name>
    <name evidence="10" type="ORF">PNK_0919</name>
</gene>
<keyword evidence="11" id="KW-1185">Reference proteome</keyword>
<dbReference type="GO" id="GO:0005737">
    <property type="term" value="C:cytoplasm"/>
    <property type="evidence" value="ECO:0007669"/>
    <property type="project" value="UniProtKB-SubCell"/>
</dbReference>
<dbReference type="GO" id="GO:0000287">
    <property type="term" value="F:magnesium ion binding"/>
    <property type="evidence" value="ECO:0007669"/>
    <property type="project" value="UniProtKB-UniRule"/>
</dbReference>
<protein>
    <recommendedName>
        <fullName evidence="8">Holo-[acyl-carrier-protein] synthase</fullName>
        <shortName evidence="8">Holo-ACP synthase</shortName>
        <ecNumber evidence="8">2.7.8.7</ecNumber>
    </recommendedName>
    <alternativeName>
        <fullName evidence="8">4'-phosphopantetheinyl transferase AcpS</fullName>
    </alternativeName>
</protein>
<dbReference type="GO" id="GO:0006633">
    <property type="term" value="P:fatty acid biosynthetic process"/>
    <property type="evidence" value="ECO:0007669"/>
    <property type="project" value="UniProtKB-UniRule"/>
</dbReference>
<dbReference type="InterPro" id="IPR004568">
    <property type="entry name" value="Ppantetheine-prot_Trfase_dom"/>
</dbReference>
<accession>A0A0U5EQU7</accession>
<dbReference type="NCBIfam" id="TIGR00556">
    <property type="entry name" value="pantethn_trn"/>
    <property type="match status" value="1"/>
</dbReference>
<dbReference type="Pfam" id="PF01648">
    <property type="entry name" value="ACPS"/>
    <property type="match status" value="1"/>
</dbReference>
<evidence type="ECO:0000256" key="2">
    <source>
        <dbReference type="ARBA" id="ARBA00022679"/>
    </source>
</evidence>
<proteinExistence type="inferred from homology"/>
<dbReference type="EC" id="2.7.8.7" evidence="8"/>
<keyword evidence="8" id="KW-0963">Cytoplasm</keyword>
<comment type="subcellular location">
    <subcellularLocation>
        <location evidence="8">Cytoplasm</location>
    </subcellularLocation>
</comment>
<evidence type="ECO:0000256" key="5">
    <source>
        <dbReference type="ARBA" id="ARBA00022842"/>
    </source>
</evidence>
<feature type="binding site" evidence="8">
    <location>
        <position position="8"/>
    </location>
    <ligand>
        <name>Mg(2+)</name>
        <dbReference type="ChEBI" id="CHEBI:18420"/>
    </ligand>
</feature>
<dbReference type="PATRIC" id="fig|389348.3.peg.1010"/>
<evidence type="ECO:0000313" key="11">
    <source>
        <dbReference type="Proteomes" id="UP000069902"/>
    </source>
</evidence>
<dbReference type="AlphaFoldDB" id="A0A0U5EQU7"/>
<dbReference type="Gene3D" id="3.90.470.20">
    <property type="entry name" value="4'-phosphopantetheinyl transferase domain"/>
    <property type="match status" value="1"/>
</dbReference>
<keyword evidence="4 8" id="KW-0276">Fatty acid metabolism</keyword>
<name>A0A0U5EQU7_9BACT</name>
<feature type="binding site" evidence="8">
    <location>
        <position position="57"/>
    </location>
    <ligand>
        <name>Mg(2+)</name>
        <dbReference type="ChEBI" id="CHEBI:18420"/>
    </ligand>
</feature>
<evidence type="ECO:0000259" key="9">
    <source>
        <dbReference type="Pfam" id="PF01648"/>
    </source>
</evidence>
<feature type="domain" description="4'-phosphopantetheinyl transferase" evidence="9">
    <location>
        <begin position="4"/>
        <end position="117"/>
    </location>
</feature>
<keyword evidence="1 8" id="KW-0444">Lipid biosynthesis</keyword>
<comment type="catalytic activity">
    <reaction evidence="8">
        <text>apo-[ACP] + CoA = holo-[ACP] + adenosine 3',5'-bisphosphate + H(+)</text>
        <dbReference type="Rhea" id="RHEA:12068"/>
        <dbReference type="Rhea" id="RHEA-COMP:9685"/>
        <dbReference type="Rhea" id="RHEA-COMP:9690"/>
        <dbReference type="ChEBI" id="CHEBI:15378"/>
        <dbReference type="ChEBI" id="CHEBI:29999"/>
        <dbReference type="ChEBI" id="CHEBI:57287"/>
        <dbReference type="ChEBI" id="CHEBI:58343"/>
        <dbReference type="ChEBI" id="CHEBI:64479"/>
        <dbReference type="EC" id="2.7.8.7"/>
    </reaction>
</comment>
<organism evidence="10 11">
    <name type="scientific">Candidatus Protochlamydia naegleriophila</name>
    <dbReference type="NCBI Taxonomy" id="389348"/>
    <lineage>
        <taxon>Bacteria</taxon>
        <taxon>Pseudomonadati</taxon>
        <taxon>Chlamydiota</taxon>
        <taxon>Chlamydiia</taxon>
        <taxon>Parachlamydiales</taxon>
        <taxon>Parachlamydiaceae</taxon>
        <taxon>Candidatus Protochlamydia</taxon>
    </lineage>
</organism>
<keyword evidence="5 8" id="KW-0460">Magnesium</keyword>
<dbReference type="InterPro" id="IPR037143">
    <property type="entry name" value="4-PPantetheinyl_Trfase_dom_sf"/>
</dbReference>
<reference evidence="11" key="1">
    <citation type="submission" date="2015-09" db="EMBL/GenBank/DDBJ databases">
        <authorList>
            <person name="Bertelli C."/>
        </authorList>
    </citation>
    <scope>NUCLEOTIDE SEQUENCE [LARGE SCALE GENOMIC DNA]</scope>
    <source>
        <strain evidence="11">KNic</strain>
    </source>
</reference>
<dbReference type="STRING" id="389348.PNK_0919"/>
<dbReference type="NCBIfam" id="TIGR00516">
    <property type="entry name" value="acpS"/>
    <property type="match status" value="1"/>
</dbReference>
<sequence length="127" mass="14507">MILGIGNDIIEIDRVKRNIEHYQQRFLDRIFTSREQAYCLKRKEPAIHFAGRFAAKEAIVKALGTGFSQGISWLDIEIYNDEKGKPSINVSPKIAELFDSPELSLSISHCRDYATAFAIWTKNPKFS</sequence>
<keyword evidence="6 8" id="KW-0443">Lipid metabolism</keyword>
<evidence type="ECO:0000313" key="10">
    <source>
        <dbReference type="EMBL" id="CUI16544.1"/>
    </source>
</evidence>
<evidence type="ECO:0000256" key="3">
    <source>
        <dbReference type="ARBA" id="ARBA00022723"/>
    </source>
</evidence>
<keyword evidence="2 8" id="KW-0808">Transferase</keyword>
<dbReference type="InterPro" id="IPR008278">
    <property type="entry name" value="4-PPantetheinyl_Trfase_dom"/>
</dbReference>
<dbReference type="InterPro" id="IPR002582">
    <property type="entry name" value="ACPS"/>
</dbReference>
<comment type="function">
    <text evidence="8">Transfers the 4'-phosphopantetheine moiety from coenzyme A to a Ser of acyl-carrier-protein.</text>
</comment>
<dbReference type="FunCoup" id="A0A0U5EQU7">
    <property type="interactions" value="116"/>
</dbReference>
<dbReference type="RefSeq" id="WP_032125406.1">
    <property type="nucleotide sequence ID" value="NZ_LN879502.1"/>
</dbReference>